<gene>
    <name evidence="2" type="ORF">SAMN06264346_10720</name>
</gene>
<feature type="domain" description="DUF3298" evidence="1">
    <location>
        <begin position="197"/>
        <end position="268"/>
    </location>
</feature>
<name>A0ABY1P1C5_9FLAO</name>
<proteinExistence type="predicted"/>
<evidence type="ECO:0000313" key="2">
    <source>
        <dbReference type="EMBL" id="SMP23165.1"/>
    </source>
</evidence>
<dbReference type="Pfam" id="PF11738">
    <property type="entry name" value="DUF3298"/>
    <property type="match status" value="1"/>
</dbReference>
<comment type="caution">
    <text evidence="2">The sequence shown here is derived from an EMBL/GenBank/DDBJ whole genome shotgun (WGS) entry which is preliminary data.</text>
</comment>
<dbReference type="Proteomes" id="UP001157960">
    <property type="component" value="Unassembled WGS sequence"/>
</dbReference>
<evidence type="ECO:0000259" key="1">
    <source>
        <dbReference type="Pfam" id="PF11738"/>
    </source>
</evidence>
<organism evidence="2 3">
    <name type="scientific">Chryseobacterium profundimaris</name>
    <dbReference type="NCBI Taxonomy" id="1387275"/>
    <lineage>
        <taxon>Bacteria</taxon>
        <taxon>Pseudomonadati</taxon>
        <taxon>Bacteroidota</taxon>
        <taxon>Flavobacteriia</taxon>
        <taxon>Flavobacteriales</taxon>
        <taxon>Weeksellaceae</taxon>
        <taxon>Chryseobacterium group</taxon>
        <taxon>Chryseobacterium</taxon>
    </lineage>
</organism>
<dbReference type="Gene3D" id="3.30.565.40">
    <property type="entry name" value="Fervidobacterium nodosum Rt17-B1 like"/>
    <property type="match status" value="1"/>
</dbReference>
<reference evidence="2 3" key="1">
    <citation type="submission" date="2017-05" db="EMBL/GenBank/DDBJ databases">
        <authorList>
            <person name="Varghese N."/>
            <person name="Submissions S."/>
        </authorList>
    </citation>
    <scope>NUCLEOTIDE SEQUENCE [LARGE SCALE GENOMIC DNA]</scope>
    <source>
        <strain evidence="2 3">DSM 28214</strain>
    </source>
</reference>
<accession>A0ABY1P1C5</accession>
<evidence type="ECO:0000313" key="3">
    <source>
        <dbReference type="Proteomes" id="UP001157960"/>
    </source>
</evidence>
<protein>
    <recommendedName>
        <fullName evidence="1">DUF3298 domain-containing protein</fullName>
    </recommendedName>
</protein>
<dbReference type="InterPro" id="IPR021729">
    <property type="entry name" value="DUF3298"/>
</dbReference>
<dbReference type="EMBL" id="FXTZ01000007">
    <property type="protein sequence ID" value="SMP23165.1"/>
    <property type="molecule type" value="Genomic_DNA"/>
</dbReference>
<keyword evidence="3" id="KW-1185">Reference proteome</keyword>
<sequence>MNGFCIMLKKELMKNMIAAIAISGFIIISCKKTENSSTETVVNDSVQAKAFTVDSVKVNDSLQLSDSLKVKYSSTMLVFPDIKDKTLLDSIYFGQKNISDFSKSGIQAWLEKDKNEYFNKIKKDSRQWIADMNFSQEWYSDTGMKLMSKQKDYLHIQYIWGSYEGGAHDNYGFSERVFDVKNNKKLLLPDITSMPKTKIQAMLLKNINKINSGTTDNNGAVNNSEMLLVDVIPVTENFYFDEKNLYFHYSPYEIAAFAAGDITIPVSWTELKGTVNPEFEKRMGLSY</sequence>
<dbReference type="InterPro" id="IPR037126">
    <property type="entry name" value="PdaC/RsiV-like_sf"/>
</dbReference>
<dbReference type="Gene3D" id="3.90.640.20">
    <property type="entry name" value="Heat-shock cognate protein, ATPase"/>
    <property type="match status" value="1"/>
</dbReference>